<feature type="region of interest" description="Disordered" evidence="9">
    <location>
        <begin position="998"/>
        <end position="1023"/>
    </location>
</feature>
<dbReference type="PANTHER" id="PTHR19980:SF0">
    <property type="entry name" value="CLEAVAGE STIMULATION FACTOR SUBUNIT 3"/>
    <property type="match status" value="1"/>
</dbReference>
<organism evidence="11 12">
    <name type="scientific">Aspergillus campestris (strain IBT 28561)</name>
    <dbReference type="NCBI Taxonomy" id="1392248"/>
    <lineage>
        <taxon>Eukaryota</taxon>
        <taxon>Fungi</taxon>
        <taxon>Dikarya</taxon>
        <taxon>Ascomycota</taxon>
        <taxon>Pezizomycotina</taxon>
        <taxon>Eurotiomycetes</taxon>
        <taxon>Eurotiomycetidae</taxon>
        <taxon>Eurotiales</taxon>
        <taxon>Aspergillaceae</taxon>
        <taxon>Aspergillus</taxon>
        <taxon>Aspergillus subgen. Circumdati</taxon>
    </lineage>
</organism>
<evidence type="ECO:0000256" key="9">
    <source>
        <dbReference type="SAM" id="MobiDB-lite"/>
    </source>
</evidence>
<evidence type="ECO:0000256" key="3">
    <source>
        <dbReference type="ARBA" id="ARBA00022490"/>
    </source>
</evidence>
<dbReference type="AlphaFoldDB" id="A0A2I1DE09"/>
<reference evidence="11" key="1">
    <citation type="submission" date="2016-12" db="EMBL/GenBank/DDBJ databases">
        <title>The genomes of Aspergillus section Nigri reveals drivers in fungal speciation.</title>
        <authorList>
            <consortium name="DOE Joint Genome Institute"/>
            <person name="Vesth T.C."/>
            <person name="Nybo J."/>
            <person name="Theobald S."/>
            <person name="Brandl J."/>
            <person name="Frisvad J.C."/>
            <person name="Nielsen K.F."/>
            <person name="Lyhne E.K."/>
            <person name="Kogle M.E."/>
            <person name="Kuo A."/>
            <person name="Riley R."/>
            <person name="Clum A."/>
            <person name="Nolan M."/>
            <person name="Lipzen A."/>
            <person name="Salamov A."/>
            <person name="Henrissat B."/>
            <person name="Wiebenga A."/>
            <person name="De vries R.P."/>
            <person name="Grigoriev I.V."/>
            <person name="Mortensen U.H."/>
            <person name="Andersen M.R."/>
            <person name="Baker S.E."/>
        </authorList>
    </citation>
    <scope>NUCLEOTIDE SEQUENCE</scope>
    <source>
        <strain evidence="11">IBT 28561</strain>
    </source>
</reference>
<keyword evidence="6 8" id="KW-0539">Nucleus</keyword>
<dbReference type="RefSeq" id="XP_024696695.1">
    <property type="nucleotide sequence ID" value="XM_024834043.1"/>
</dbReference>
<evidence type="ECO:0000256" key="6">
    <source>
        <dbReference type="ARBA" id="ARBA00023242"/>
    </source>
</evidence>
<feature type="compositionally biased region" description="Basic and acidic residues" evidence="9">
    <location>
        <begin position="628"/>
        <end position="637"/>
    </location>
</feature>
<evidence type="ECO:0000256" key="2">
    <source>
        <dbReference type="ARBA" id="ARBA00004496"/>
    </source>
</evidence>
<feature type="region of interest" description="Disordered" evidence="9">
    <location>
        <begin position="859"/>
        <end position="949"/>
    </location>
</feature>
<dbReference type="FunFam" id="1.25.40.1040:FF:000006">
    <property type="entry name" value="CFIA complex component Rna14, putative"/>
    <property type="match status" value="1"/>
</dbReference>
<feature type="compositionally biased region" description="Acidic residues" evidence="9">
    <location>
        <begin position="129"/>
        <end position="142"/>
    </location>
</feature>
<dbReference type="PANTHER" id="PTHR19980">
    <property type="entry name" value="RNA CLEAVAGE STIMULATION FACTOR"/>
    <property type="match status" value="1"/>
</dbReference>
<comment type="function">
    <text evidence="1 8">Component of the cleavage factor IA (CFIA) complex, which is involved in the endonucleolytic cleavage during polyadenylation-dependent pre-mRNA 3'-end formation.</text>
</comment>
<protein>
    <recommendedName>
        <fullName evidence="7 8">mRNA 3'-end-processing protein RNA14</fullName>
    </recommendedName>
</protein>
<evidence type="ECO:0000259" key="10">
    <source>
        <dbReference type="Pfam" id="PF05843"/>
    </source>
</evidence>
<dbReference type="InterPro" id="IPR008847">
    <property type="entry name" value="Suf"/>
</dbReference>
<dbReference type="EMBL" id="MSFM01000001">
    <property type="protein sequence ID" value="PKY08101.1"/>
    <property type="molecule type" value="Genomic_DNA"/>
</dbReference>
<comment type="subcellular location">
    <subcellularLocation>
        <location evidence="2 8">Cytoplasm</location>
    </subcellularLocation>
    <subcellularLocation>
        <location evidence="8">Nucleus</location>
    </subcellularLocation>
    <text evidence="8">Nucleus and/or cytoplasm.</text>
</comment>
<dbReference type="InterPro" id="IPR045243">
    <property type="entry name" value="Rna14-like"/>
</dbReference>
<evidence type="ECO:0000256" key="5">
    <source>
        <dbReference type="ARBA" id="ARBA00022737"/>
    </source>
</evidence>
<keyword evidence="12" id="KW-1185">Reference proteome</keyword>
<dbReference type="SUPFAM" id="SSF48452">
    <property type="entry name" value="TPR-like"/>
    <property type="match status" value="2"/>
</dbReference>
<dbReference type="GO" id="GO:0180010">
    <property type="term" value="P:co-transcriptional mRNA 3'-end processing, cleavage and polyadenylation pathway"/>
    <property type="evidence" value="ECO:0007669"/>
    <property type="project" value="UniProtKB-UniRule"/>
</dbReference>
<keyword evidence="3 8" id="KW-0963">Cytoplasm</keyword>
<evidence type="ECO:0000256" key="4">
    <source>
        <dbReference type="ARBA" id="ARBA00022664"/>
    </source>
</evidence>
<dbReference type="InterPro" id="IPR011990">
    <property type="entry name" value="TPR-like_helical_dom_sf"/>
</dbReference>
<evidence type="ECO:0000313" key="11">
    <source>
        <dbReference type="EMBL" id="PKY08101.1"/>
    </source>
</evidence>
<feature type="compositionally biased region" description="Polar residues" evidence="9">
    <location>
        <begin position="208"/>
        <end position="234"/>
    </location>
</feature>
<evidence type="ECO:0000256" key="7">
    <source>
        <dbReference type="ARBA" id="ARBA00026188"/>
    </source>
</evidence>
<accession>A0A2I1DE09</accession>
<dbReference type="VEuPathDB" id="FungiDB:P168DRAFT_246379"/>
<feature type="compositionally biased region" description="Polar residues" evidence="9">
    <location>
        <begin position="41"/>
        <end position="61"/>
    </location>
</feature>
<feature type="compositionally biased region" description="Basic and acidic residues" evidence="9">
    <location>
        <begin position="16"/>
        <end position="27"/>
    </location>
</feature>
<proteinExistence type="predicted"/>
<evidence type="ECO:0000313" key="12">
    <source>
        <dbReference type="Proteomes" id="UP000234254"/>
    </source>
</evidence>
<dbReference type="InterPro" id="IPR003107">
    <property type="entry name" value="HAT"/>
</dbReference>
<gene>
    <name evidence="11" type="ORF">P168DRAFT_246379</name>
</gene>
<dbReference type="Pfam" id="PF05843">
    <property type="entry name" value="Suf"/>
    <property type="match status" value="1"/>
</dbReference>
<dbReference type="GO" id="GO:0003729">
    <property type="term" value="F:mRNA binding"/>
    <property type="evidence" value="ECO:0007669"/>
    <property type="project" value="TreeGrafter"/>
</dbReference>
<comment type="caution">
    <text evidence="11">The sequence shown here is derived from an EMBL/GenBank/DDBJ whole genome shotgun (WGS) entry which is preliminary data.</text>
</comment>
<feature type="compositionally biased region" description="Acidic residues" evidence="9">
    <location>
        <begin position="28"/>
        <end position="40"/>
    </location>
</feature>
<dbReference type="GO" id="GO:0005737">
    <property type="term" value="C:cytoplasm"/>
    <property type="evidence" value="ECO:0007669"/>
    <property type="project" value="UniProtKB-SubCell"/>
</dbReference>
<name>A0A2I1DE09_ASPC2</name>
<dbReference type="SMART" id="SM00386">
    <property type="entry name" value="HAT"/>
    <property type="match status" value="6"/>
</dbReference>
<feature type="compositionally biased region" description="Polar residues" evidence="9">
    <location>
        <begin position="156"/>
        <end position="198"/>
    </location>
</feature>
<dbReference type="Proteomes" id="UP000234254">
    <property type="component" value="Unassembled WGS sequence"/>
</dbReference>
<dbReference type="GO" id="GO:0005634">
    <property type="term" value="C:nucleus"/>
    <property type="evidence" value="ECO:0007669"/>
    <property type="project" value="UniProtKB-SubCell"/>
</dbReference>
<evidence type="ECO:0000256" key="1">
    <source>
        <dbReference type="ARBA" id="ARBA00002863"/>
    </source>
</evidence>
<feature type="region of interest" description="Disordered" evidence="9">
    <location>
        <begin position="1"/>
        <end position="250"/>
    </location>
</feature>
<dbReference type="GeneID" id="36541567"/>
<feature type="domain" description="Suppressor of forked" evidence="10">
    <location>
        <begin position="251"/>
        <end position="855"/>
    </location>
</feature>
<keyword evidence="4 8" id="KW-0507">mRNA processing</keyword>
<dbReference type="OrthoDB" id="26282at2759"/>
<feature type="compositionally biased region" description="Basic and acidic residues" evidence="9">
    <location>
        <begin position="895"/>
        <end position="909"/>
    </location>
</feature>
<keyword evidence="5" id="KW-0677">Repeat</keyword>
<dbReference type="Gene3D" id="1.25.40.1040">
    <property type="match status" value="1"/>
</dbReference>
<sequence>MADEDAEKAFFQAQADHAESAEYKADGEEGADNSDSDEYDPSNTLQDEYSTTPTDTKQNESAPPDASAPEQQQPDDVSPPADTDPAQQTGSDQPSQTPQRAESQEATPASTSGTNSAQPKTRTIGGFVVEDEDEDEAGDADYEPPAVLGVEDMNSIPVNVPQQPISGNANEDTSTPDVSLDQAAQQSANAKNVSNSSFHPFAADSKNEASTPSGQDLYNSRTPQLENVQSSAAVTPTPESPSTSKGRLPHDRIGILEDRIQEDPRGDIPAWLELINEHRSRNRIDNARDVYERFLTVFPFAAAQWVAYANMESELNELYRLEQIFNRTLLTIPDVQLWTVYLDYVRRRNPLSTDKSGQSRAIISSAYDLAFQYVGVDKDSGSIWADYVQFIRSGPGNVGGSGWQDQQKMDLLRKAYQKAIGVPTQAVNTLWKEYDQFEMGLNKLTGRKFLQEQSPAYMTARSSYTELQNITRDLNRTSLPRFPPVPGSEGDVDFAQQVDIWKRWIQWEKGDPLVLKEEDMAAFKSRVVYVYKQALMALRFLPEMWFEAAEFCFLNDLETEGNEFLKHGVDANPESCLLAFKRADRLEITSESEQDPIKRGAKVREPYDRLLDALYDLISKARTRESQDVAGLEEHFARNYPNKQPSNDDDDDDQNQESKSLELMKSAQIEALRNAHAIQIGILSRTVSFAWIALMRAMRRIQGKGKPGEMPGSRQVFADARKRGRITSDVYIASALIEYHCYKDPAATKIFERGAKLFPDDENFALEYLKHLIDINDVINARAVFEMTVRKLASNPENVHKAKPIFAFLHEYESRYGDLVQVINLESRMRELFPEDPTLEQFAHRYSTAAFDPTAVRPIISPSQMRPKQAFPQEQMASRHGTLSPRYPETTVADSPKRPLEDFDEDGSRPRKFARAESPLKTTQKRQLEQQKRPQPVGVQASQFRSQGSPAPLPRDIVYLLSIIPSASAYTAGRFSPEKMVDLIRRIDMPSSISQIPLPQSVRGLGGGQAPMGSQPFSGMYRS</sequence>
<feature type="region of interest" description="Disordered" evidence="9">
    <location>
        <begin position="628"/>
        <end position="657"/>
    </location>
</feature>
<evidence type="ECO:0000256" key="8">
    <source>
        <dbReference type="RuleBase" id="RU369035"/>
    </source>
</evidence>
<feature type="compositionally biased region" description="Polar residues" evidence="9">
    <location>
        <begin position="85"/>
        <end position="121"/>
    </location>
</feature>
<feature type="compositionally biased region" description="Polar residues" evidence="9">
    <location>
        <begin position="940"/>
        <end position="949"/>
    </location>
</feature>